<name>A0A0B7C4Y7_9EUPU</name>
<dbReference type="SUPFAM" id="SSF54518">
    <property type="entry name" value="Tubby C-terminal domain-like"/>
    <property type="match status" value="1"/>
</dbReference>
<reference evidence="2" key="1">
    <citation type="submission" date="2014-12" db="EMBL/GenBank/DDBJ databases">
        <title>Insight into the proteome of Arion vulgaris.</title>
        <authorList>
            <person name="Aradska J."/>
            <person name="Bulat T."/>
            <person name="Smidak R."/>
            <person name="Sarate P."/>
            <person name="Gangsoo J."/>
            <person name="Sialana F."/>
            <person name="Bilban M."/>
            <person name="Lubec G."/>
        </authorList>
    </citation>
    <scope>NUCLEOTIDE SEQUENCE</scope>
    <source>
        <tissue evidence="2">Skin</tissue>
    </source>
</reference>
<sequence>LPSSPIRFGAKQNTNNHNLHEEILKGRCKHLSPLMGRKIRDVLPPTRDFYAVDDPRLNNYETLEVFQKSQLKQKVRHRLSEPCPRHEQARTFTMHNKAPLWNETSQVYQLDFGGRV</sequence>
<feature type="non-terminal residue" evidence="2">
    <location>
        <position position="116"/>
    </location>
</feature>
<dbReference type="AlphaFoldDB" id="A0A0B7C4Y7"/>
<dbReference type="Gene3D" id="3.20.90.10">
    <property type="entry name" value="Tubby Protein, Chain A"/>
    <property type="match status" value="1"/>
</dbReference>
<dbReference type="InterPro" id="IPR000007">
    <property type="entry name" value="Tubby_C"/>
</dbReference>
<dbReference type="InterPro" id="IPR025659">
    <property type="entry name" value="Tubby-like_C"/>
</dbReference>
<gene>
    <name evidence="2" type="primary">ORF221424</name>
</gene>
<feature type="non-terminal residue" evidence="2">
    <location>
        <position position="1"/>
    </location>
</feature>
<proteinExistence type="predicted"/>
<protein>
    <recommendedName>
        <fullName evidence="1">Tubby C-terminal domain-containing protein</fullName>
    </recommendedName>
</protein>
<dbReference type="EMBL" id="HACG01052634">
    <property type="protein sequence ID" value="CEK99505.1"/>
    <property type="molecule type" value="Transcribed_RNA"/>
</dbReference>
<accession>A0A0B7C4Y7</accession>
<organism evidence="2">
    <name type="scientific">Arion vulgaris</name>
    <dbReference type="NCBI Taxonomy" id="1028688"/>
    <lineage>
        <taxon>Eukaryota</taxon>
        <taxon>Metazoa</taxon>
        <taxon>Spiralia</taxon>
        <taxon>Lophotrochozoa</taxon>
        <taxon>Mollusca</taxon>
        <taxon>Gastropoda</taxon>
        <taxon>Heterobranchia</taxon>
        <taxon>Euthyneura</taxon>
        <taxon>Panpulmonata</taxon>
        <taxon>Eupulmonata</taxon>
        <taxon>Stylommatophora</taxon>
        <taxon>Helicina</taxon>
        <taxon>Arionoidea</taxon>
        <taxon>Arionidae</taxon>
        <taxon>Arion</taxon>
    </lineage>
</organism>
<evidence type="ECO:0000313" key="2">
    <source>
        <dbReference type="EMBL" id="CEK99505.1"/>
    </source>
</evidence>
<dbReference type="Pfam" id="PF01167">
    <property type="entry name" value="Tub"/>
    <property type="match status" value="1"/>
</dbReference>
<feature type="domain" description="Tubby C-terminal" evidence="1">
    <location>
        <begin position="72"/>
        <end position="116"/>
    </location>
</feature>
<evidence type="ECO:0000259" key="1">
    <source>
        <dbReference type="Pfam" id="PF01167"/>
    </source>
</evidence>